<feature type="compositionally biased region" description="Polar residues" evidence="1">
    <location>
        <begin position="189"/>
        <end position="199"/>
    </location>
</feature>
<dbReference type="PROSITE" id="PS51257">
    <property type="entry name" value="PROKAR_LIPOPROTEIN"/>
    <property type="match status" value="1"/>
</dbReference>
<dbReference type="Proteomes" id="UP001244443">
    <property type="component" value="Chromosome"/>
</dbReference>
<keyword evidence="2" id="KW-0732">Signal</keyword>
<evidence type="ECO:0000256" key="1">
    <source>
        <dbReference type="SAM" id="MobiDB-lite"/>
    </source>
</evidence>
<evidence type="ECO:0008006" key="5">
    <source>
        <dbReference type="Google" id="ProtNLM"/>
    </source>
</evidence>
<gene>
    <name evidence="3" type="ORF">QYS48_27470</name>
</gene>
<accession>A0AA51RCW2</accession>
<feature type="chain" id="PRO_5041280391" description="Lipoprotein" evidence="2">
    <location>
        <begin position="29"/>
        <end position="303"/>
    </location>
</feature>
<sequence length="303" mass="34446">MRIKIESPISKKCIIMLFPIALLGSACTNDLIFSDELMNMYNGDELLKISYQVERTEYREYHHDSSPMAISRSVPTIHKERFDLKLNQAGEVETFLEILTPSQSFEINESLPSTSKTVKFIQYKNGKLKNFDNNRSLIGEAEVPALQEGYARLFSSLSERSSHGEALQAQLSGGMLWGDHGEGAASRPPQGQTNGRVNISSLQNPYDERDDFEVIRNSYTADDGKPYTTELIIHKTSNTVRFMSDYDFNQKAVSRVFFTYESVDGKPQLKATHEEHLIQDEYSGSAKQIIISNYDFYHINLNL</sequence>
<organism evidence="3 4">
    <name type="scientific">Marivirga arenosa</name>
    <dbReference type="NCBI Taxonomy" id="3059076"/>
    <lineage>
        <taxon>Bacteria</taxon>
        <taxon>Pseudomonadati</taxon>
        <taxon>Bacteroidota</taxon>
        <taxon>Cytophagia</taxon>
        <taxon>Cytophagales</taxon>
        <taxon>Marivirgaceae</taxon>
        <taxon>Marivirga</taxon>
    </lineage>
</organism>
<reference evidence="3" key="1">
    <citation type="submission" date="2023-08" db="EMBL/GenBank/DDBJ databases">
        <title>Comparative genomics and taxonomic characterization of three novel marine species of genus Marivirga.</title>
        <authorList>
            <person name="Muhammad N."/>
            <person name="Kim S.-G."/>
        </authorList>
    </citation>
    <scope>NUCLEOTIDE SEQUENCE [LARGE SCALE GENOMIC DNA]</scope>
    <source>
        <strain evidence="3">ABR2-2</strain>
    </source>
</reference>
<protein>
    <recommendedName>
        <fullName evidence="5">Lipoprotein</fullName>
    </recommendedName>
</protein>
<proteinExistence type="predicted"/>
<evidence type="ECO:0000313" key="4">
    <source>
        <dbReference type="Proteomes" id="UP001244443"/>
    </source>
</evidence>
<dbReference type="EMBL" id="CP129970">
    <property type="protein sequence ID" value="WMN07009.1"/>
    <property type="molecule type" value="Genomic_DNA"/>
</dbReference>
<evidence type="ECO:0000313" key="3">
    <source>
        <dbReference type="EMBL" id="WMN07009.1"/>
    </source>
</evidence>
<evidence type="ECO:0000256" key="2">
    <source>
        <dbReference type="SAM" id="SignalP"/>
    </source>
</evidence>
<name>A0AA51RCW2_9BACT</name>
<feature type="region of interest" description="Disordered" evidence="1">
    <location>
        <begin position="178"/>
        <end position="199"/>
    </location>
</feature>
<dbReference type="RefSeq" id="WP_308357019.1">
    <property type="nucleotide sequence ID" value="NZ_CP129970.2"/>
</dbReference>
<feature type="signal peptide" evidence="2">
    <location>
        <begin position="1"/>
        <end position="28"/>
    </location>
</feature>
<keyword evidence="4" id="KW-1185">Reference proteome</keyword>
<dbReference type="AlphaFoldDB" id="A0AA51RCW2"/>